<sequence length="812" mass="85793">MRTRLRRLVITAVALLTATTALPAAAAQQQDRQEHPSHGGLSAVIRYTEYGIPHIVAKDYANLGFGTGWAQAADQVCTLADGFVTVRGERSRFFGPDAAPDGSLSSATKNLSSDLYFRGVRETGTVEKLLAEPAPLGPGRDVKDLMRGWAAGYNAWLTQNRITDPACQGADWVRPVTPVDVAARNFALAVLGGQGRGVEGITAAQPPTTTSTVTSTPAASSTAAPDAKATASAARELFDTADADMGSNAVAFSGTTTANGRGLLLGNPHYPWQGGRRFWQMQQTIPGELNVEGGALLGSATVSIGHTAHVAWSHTVATGITLNLHQLTLDPADPTTYLVDGKPERMTKRTVTVDVLDGTPVTRTQWWTRYGPVVTSLGAQLPLPWTTTTAYALNDPNAANLRASDTALGFSKARSTADVLTALKRTQGLPWVNTIAADSGGHSLFTQSQVLPRITDELAQRCSTPLGKVTYPSAGVAILDGSRGDCALGSDPDAVQPGIFGPAKMPVLKDAPYAENSNDSAWLANADRPLTGYERIFGTIGTQRTMRTRGAAEDVAAMAAKGRLSVRDLQAQQFANRVPAGDLVADDAAHACAALPGGTATGSDGKAVDVSEACGVLGTWDHSMNTDSRGALLFDRFWRKLAVAVPAAQLWKIPFSAADPVRTPNTLNTDAPGFTTALADTVTELRTAGIALDAKLGANQFVVRNGQRIPVPGGTESLGVWNKVDPVWNPAAGGYTEVITGSSYIQAVGWDGSRCPVARTLLTYSQSSNPNSPHYSDQTRLFSGEKWVTSRFCEKDILSSPGLRVVRVSDHR</sequence>
<proteinExistence type="inferred from homology"/>
<accession>A0AB39RXV5</accession>
<dbReference type="PANTHER" id="PTHR34218">
    <property type="entry name" value="PEPTIDASE S45 PENICILLIN AMIDASE"/>
    <property type="match status" value="1"/>
</dbReference>
<dbReference type="EMBL" id="CP163440">
    <property type="protein sequence ID" value="XDQ60223.1"/>
    <property type="molecule type" value="Genomic_DNA"/>
</dbReference>
<dbReference type="Gene3D" id="1.10.439.10">
    <property type="entry name" value="Penicillin Amidohydrolase, domain 1"/>
    <property type="match status" value="1"/>
</dbReference>
<dbReference type="SUPFAM" id="SSF56235">
    <property type="entry name" value="N-terminal nucleophile aminohydrolases (Ntn hydrolases)"/>
    <property type="match status" value="1"/>
</dbReference>
<evidence type="ECO:0000256" key="6">
    <source>
        <dbReference type="SAM" id="SignalP"/>
    </source>
</evidence>
<protein>
    <submittedName>
        <fullName evidence="7">Penicillin acylase family protein</fullName>
    </submittedName>
</protein>
<evidence type="ECO:0000313" key="7">
    <source>
        <dbReference type="EMBL" id="XDQ60223.1"/>
    </source>
</evidence>
<dbReference type="Gene3D" id="2.30.120.10">
    <property type="match status" value="1"/>
</dbReference>
<name>A0AB39RXV5_9ACTN</name>
<feature type="compositionally biased region" description="Low complexity" evidence="5">
    <location>
        <begin position="202"/>
        <end position="227"/>
    </location>
</feature>
<dbReference type="InterPro" id="IPR029055">
    <property type="entry name" value="Ntn_hydrolases_N"/>
</dbReference>
<dbReference type="InterPro" id="IPR043147">
    <property type="entry name" value="Penicillin_amidase_A-knob"/>
</dbReference>
<evidence type="ECO:0000256" key="2">
    <source>
        <dbReference type="ARBA" id="ARBA00022729"/>
    </source>
</evidence>
<dbReference type="RefSeq" id="WP_369255358.1">
    <property type="nucleotide sequence ID" value="NZ_CP163440.1"/>
</dbReference>
<dbReference type="Gene3D" id="3.60.20.10">
    <property type="entry name" value="Glutamine Phosphoribosylpyrophosphate, subunit 1, domain 1"/>
    <property type="match status" value="1"/>
</dbReference>
<evidence type="ECO:0000256" key="5">
    <source>
        <dbReference type="SAM" id="MobiDB-lite"/>
    </source>
</evidence>
<feature type="region of interest" description="Disordered" evidence="5">
    <location>
        <begin position="199"/>
        <end position="227"/>
    </location>
</feature>
<dbReference type="GO" id="GO:0016811">
    <property type="term" value="F:hydrolase activity, acting on carbon-nitrogen (but not peptide) bonds, in linear amides"/>
    <property type="evidence" value="ECO:0007669"/>
    <property type="project" value="InterPro"/>
</dbReference>
<dbReference type="Pfam" id="PF01804">
    <property type="entry name" value="Penicil_amidase"/>
    <property type="match status" value="1"/>
</dbReference>
<dbReference type="AlphaFoldDB" id="A0AB39RXV5"/>
<reference evidence="7" key="1">
    <citation type="submission" date="2024-07" db="EMBL/GenBank/DDBJ databases">
        <authorList>
            <person name="Yu S.T."/>
        </authorList>
    </citation>
    <scope>NUCLEOTIDE SEQUENCE</scope>
    <source>
        <strain evidence="7">R35</strain>
    </source>
</reference>
<organism evidence="7">
    <name type="scientific">Streptomyces sp. R35</name>
    <dbReference type="NCBI Taxonomy" id="3238630"/>
    <lineage>
        <taxon>Bacteria</taxon>
        <taxon>Bacillati</taxon>
        <taxon>Actinomycetota</taxon>
        <taxon>Actinomycetes</taxon>
        <taxon>Kitasatosporales</taxon>
        <taxon>Streptomycetaceae</taxon>
        <taxon>Streptomyces</taxon>
    </lineage>
</organism>
<dbReference type="InterPro" id="IPR043146">
    <property type="entry name" value="Penicillin_amidase_N_B-knob"/>
</dbReference>
<evidence type="ECO:0000256" key="3">
    <source>
        <dbReference type="ARBA" id="ARBA00022801"/>
    </source>
</evidence>
<dbReference type="InterPro" id="IPR002692">
    <property type="entry name" value="S45"/>
</dbReference>
<dbReference type="GO" id="GO:0017000">
    <property type="term" value="P:antibiotic biosynthetic process"/>
    <property type="evidence" value="ECO:0007669"/>
    <property type="project" value="InterPro"/>
</dbReference>
<dbReference type="Gene3D" id="1.10.1400.10">
    <property type="match status" value="1"/>
</dbReference>
<keyword evidence="4" id="KW-0865">Zymogen</keyword>
<comment type="similarity">
    <text evidence="1">Belongs to the peptidase S45 family.</text>
</comment>
<keyword evidence="2 6" id="KW-0732">Signal</keyword>
<dbReference type="InterPro" id="IPR023343">
    <property type="entry name" value="Penicillin_amidase_dom1"/>
</dbReference>
<gene>
    <name evidence="7" type="ORF">AB5J50_05335</name>
</gene>
<dbReference type="PANTHER" id="PTHR34218:SF3">
    <property type="entry name" value="ACYL-HOMOSERINE LACTONE ACYLASE PVDQ"/>
    <property type="match status" value="1"/>
</dbReference>
<evidence type="ECO:0000256" key="4">
    <source>
        <dbReference type="ARBA" id="ARBA00023145"/>
    </source>
</evidence>
<evidence type="ECO:0000256" key="1">
    <source>
        <dbReference type="ARBA" id="ARBA00006586"/>
    </source>
</evidence>
<feature type="chain" id="PRO_5044335199" evidence="6">
    <location>
        <begin position="27"/>
        <end position="812"/>
    </location>
</feature>
<keyword evidence="3" id="KW-0378">Hydrolase</keyword>
<feature type="signal peptide" evidence="6">
    <location>
        <begin position="1"/>
        <end position="26"/>
    </location>
</feature>